<dbReference type="RefSeq" id="WP_009501337.1">
    <property type="nucleotide sequence ID" value="NZ_ANIN01000001.1"/>
</dbReference>
<dbReference type="Proteomes" id="UP000023795">
    <property type="component" value="Unassembled WGS sequence"/>
</dbReference>
<sequence length="281" mass="32658">MNLAEILDKLQQNALKVSQNLVDYEPMVNSELDITIKQLKSRSGIEISLEDIELQGNVWTYKGHHVLLFIPDQGFGVDKVIAGNKEGRKYHLTDCKKIDEMKTEGRFGRYKVTNNTEGIFAVYGRHSETGETMHAEVRLNVCKLCLGRLNYQGYPKNKVQVYNNFDLDEFLETYRTHFKTTPANIGQDKAGYANNWEEISHRYRERQAWRCEQCQVDLSNHKSLLHTHHIDGVKHHNKDANLKALCIECHSKQPSHGHMRVSYKDGQLLQDLRRQQGIFRY</sequence>
<evidence type="ECO:0008006" key="3">
    <source>
        <dbReference type="Google" id="ProtNLM"/>
    </source>
</evidence>
<dbReference type="InterPro" id="IPR003615">
    <property type="entry name" value="HNH_nuc"/>
</dbReference>
<evidence type="ECO:0000313" key="2">
    <source>
        <dbReference type="Proteomes" id="UP000023795"/>
    </source>
</evidence>
<proteinExistence type="predicted"/>
<dbReference type="AlphaFoldDB" id="L2F8Z0"/>
<accession>L2F8Z0</accession>
<gene>
    <name evidence="1" type="ORF">MOMA_00965</name>
</gene>
<organism evidence="1 2">
    <name type="scientific">Moraxella macacae 0408225</name>
    <dbReference type="NCBI Taxonomy" id="1230338"/>
    <lineage>
        <taxon>Bacteria</taxon>
        <taxon>Pseudomonadati</taxon>
        <taxon>Pseudomonadota</taxon>
        <taxon>Gammaproteobacteria</taxon>
        <taxon>Moraxellales</taxon>
        <taxon>Moraxellaceae</taxon>
        <taxon>Moraxella</taxon>
    </lineage>
</organism>
<evidence type="ECO:0000313" key="1">
    <source>
        <dbReference type="EMBL" id="ELA08938.1"/>
    </source>
</evidence>
<dbReference type="eggNOG" id="COG1403">
    <property type="taxonomic scope" value="Bacteria"/>
</dbReference>
<dbReference type="CDD" id="cd00085">
    <property type="entry name" value="HNHc"/>
    <property type="match status" value="1"/>
</dbReference>
<name>L2F8Z0_9GAMM</name>
<keyword evidence="2" id="KW-1185">Reference proteome</keyword>
<comment type="caution">
    <text evidence="1">The sequence shown here is derived from an EMBL/GenBank/DDBJ whole genome shotgun (WGS) entry which is preliminary data.</text>
</comment>
<dbReference type="EMBL" id="ANIN01000001">
    <property type="protein sequence ID" value="ELA08938.1"/>
    <property type="molecule type" value="Genomic_DNA"/>
</dbReference>
<dbReference type="OrthoDB" id="9815372at2"/>
<dbReference type="PATRIC" id="fig|1230338.3.peg.211"/>
<dbReference type="STRING" id="1230338.MOMA_00965"/>
<reference evidence="1 2" key="1">
    <citation type="journal article" date="2013" name="Genome Announc.">
        <title>Genome Sequence of Moraxella macacae 0408225, a Novel Bacterial Species Isolated from a Cynomolgus Macaque with Epistaxis.</title>
        <authorList>
            <person name="Ladner J.T."/>
            <person name="Whitehouse C.A."/>
            <person name="Koroleva G.I."/>
            <person name="Palacios G.F."/>
        </authorList>
    </citation>
    <scope>NUCLEOTIDE SEQUENCE [LARGE SCALE GENOMIC DNA]</scope>
    <source>
        <strain evidence="1 2">0408225</strain>
    </source>
</reference>
<protein>
    <recommendedName>
        <fullName evidence="3">HNH nuclease domain-containing protein</fullName>
    </recommendedName>
</protein>